<name>A0A1F6DFH5_9BACT</name>
<reference evidence="1 2" key="1">
    <citation type="journal article" date="2016" name="Nat. Commun.">
        <title>Thousands of microbial genomes shed light on interconnected biogeochemical processes in an aquifer system.</title>
        <authorList>
            <person name="Anantharaman K."/>
            <person name="Brown C.T."/>
            <person name="Hug L.A."/>
            <person name="Sharon I."/>
            <person name="Castelle C.J."/>
            <person name="Probst A.J."/>
            <person name="Thomas B.C."/>
            <person name="Singh A."/>
            <person name="Wilkins M.J."/>
            <person name="Karaoz U."/>
            <person name="Brodie E.L."/>
            <person name="Williams K.H."/>
            <person name="Hubbard S.S."/>
            <person name="Banfield J.F."/>
        </authorList>
    </citation>
    <scope>NUCLEOTIDE SEQUENCE [LARGE SCALE GENOMIC DNA]</scope>
</reference>
<accession>A0A1F6DFH5</accession>
<dbReference type="InterPro" id="IPR027375">
    <property type="entry name" value="DKNYY"/>
</dbReference>
<evidence type="ECO:0000313" key="1">
    <source>
        <dbReference type="EMBL" id="OGG60174.1"/>
    </source>
</evidence>
<proteinExistence type="predicted"/>
<evidence type="ECO:0000313" key="2">
    <source>
        <dbReference type="Proteomes" id="UP000178794"/>
    </source>
</evidence>
<dbReference type="Proteomes" id="UP000178794">
    <property type="component" value="Unassembled WGS sequence"/>
</dbReference>
<gene>
    <name evidence="1" type="ORF">A3C89_02165</name>
</gene>
<dbReference type="AlphaFoldDB" id="A0A1F6DFH5"/>
<dbReference type="EMBL" id="MFLF01000009">
    <property type="protein sequence ID" value="OGG60174.1"/>
    <property type="molecule type" value="Genomic_DNA"/>
</dbReference>
<dbReference type="Pfam" id="PF13644">
    <property type="entry name" value="DKNYY"/>
    <property type="match status" value="1"/>
</dbReference>
<sequence length="369" mass="42120">MERKYMYPSLILFGSLLLVILATTGSSTCVHRNTFTKIGETVISYKVVDNATLALYSEVKNEEWHIPLKDACAATLLSDTLIQTPSELHTIHDNRDSFILKKIADISDTPARNVDSNTIVIGKQVFMNGTEVLARDAQTLTRISPEEQSLYNEVYYKDSVQVYVREVIPNPLHTVLHPFSEVDPATFEVIPDSDYVKDKNAVYYKRSYMYGTDPETFAVLREPDIGKPSLRMRYKYPYAKDKNGAYFEGNTINSADIETFTPLYEKGETVGKTFDYARDKNSVFYHETTIKGADPDTFQILWHYIYEGCNADQYAKDKNAVYYKHLPLIGADPATFEATDNILGKDKHGYWEHELLKPEITEPRVCEFA</sequence>
<comment type="caution">
    <text evidence="1">The sequence shown here is derived from an EMBL/GenBank/DDBJ whole genome shotgun (WGS) entry which is preliminary data.</text>
</comment>
<protein>
    <submittedName>
        <fullName evidence="1">Uncharacterized protein</fullName>
    </submittedName>
</protein>
<organism evidence="1 2">
    <name type="scientific">Candidatus Kaiserbacteria bacterium RIFCSPHIGHO2_02_FULL_50_50</name>
    <dbReference type="NCBI Taxonomy" id="1798492"/>
    <lineage>
        <taxon>Bacteria</taxon>
        <taxon>Candidatus Kaiseribacteriota</taxon>
    </lineage>
</organism>
<dbReference type="STRING" id="1798492.A3C89_02165"/>